<reference evidence="22" key="1">
    <citation type="submission" date="2020-05" db="EMBL/GenBank/DDBJ databases">
        <title>Phylogenomic resolution of chytrid fungi.</title>
        <authorList>
            <person name="Stajich J.E."/>
            <person name="Amses K."/>
            <person name="Simmons R."/>
            <person name="Seto K."/>
            <person name="Myers J."/>
            <person name="Bonds A."/>
            <person name="Quandt C.A."/>
            <person name="Barry K."/>
            <person name="Liu P."/>
            <person name="Grigoriev I."/>
            <person name="Longcore J.E."/>
            <person name="James T.Y."/>
        </authorList>
    </citation>
    <scope>NUCLEOTIDE SEQUENCE</scope>
    <source>
        <strain evidence="22">PLAUS21</strain>
    </source>
</reference>
<keyword evidence="6 14" id="KW-0479">Metal-binding</keyword>
<evidence type="ECO:0000256" key="8">
    <source>
        <dbReference type="ARBA" id="ARBA00023235"/>
    </source>
</evidence>
<keyword evidence="5" id="KW-0597">Phosphoprotein</keyword>
<dbReference type="AlphaFoldDB" id="A0AAD5UGH4"/>
<gene>
    <name evidence="22" type="primary">PCM1</name>
    <name evidence="22" type="ORF">HK103_004545</name>
</gene>
<evidence type="ECO:0000256" key="15">
    <source>
        <dbReference type="PIRSR" id="PIRSR016408-1"/>
    </source>
</evidence>
<dbReference type="InterPro" id="IPR036900">
    <property type="entry name" value="A-D-PHexomutase_C_sf"/>
</dbReference>
<evidence type="ECO:0000256" key="2">
    <source>
        <dbReference type="ARBA" id="ARBA00004865"/>
    </source>
</evidence>
<dbReference type="InterPro" id="IPR016066">
    <property type="entry name" value="A-D-PHexomutase_CS"/>
</dbReference>
<evidence type="ECO:0000256" key="5">
    <source>
        <dbReference type="ARBA" id="ARBA00022553"/>
    </source>
</evidence>
<feature type="binding site" description="via phosphate group" evidence="17">
    <location>
        <position position="36"/>
    </location>
    <ligand>
        <name>Mg(2+)</name>
        <dbReference type="ChEBI" id="CHEBI:18420"/>
    </ligand>
</feature>
<evidence type="ECO:0000256" key="12">
    <source>
        <dbReference type="ARBA" id="ARBA00032065"/>
    </source>
</evidence>
<evidence type="ECO:0000256" key="4">
    <source>
        <dbReference type="ARBA" id="ARBA00012731"/>
    </source>
</evidence>
<dbReference type="PIRSF" id="PIRSF016408">
    <property type="entry name" value="PAGM"/>
    <property type="match status" value="1"/>
</dbReference>
<dbReference type="Pfam" id="PF00408">
    <property type="entry name" value="PGM_PMM_IV"/>
    <property type="match status" value="1"/>
</dbReference>
<evidence type="ECO:0000259" key="21">
    <source>
        <dbReference type="Pfam" id="PF21405"/>
    </source>
</evidence>
<proteinExistence type="inferred from homology"/>
<dbReference type="GO" id="GO:0071555">
    <property type="term" value="P:cell wall organization"/>
    <property type="evidence" value="ECO:0007669"/>
    <property type="project" value="UniProtKB-KW"/>
</dbReference>
<dbReference type="PANTHER" id="PTHR45955:SF1">
    <property type="entry name" value="PHOSPHOACETYLGLUCOSAMINE MUTASE"/>
    <property type="match status" value="1"/>
</dbReference>
<organism evidence="22 23">
    <name type="scientific">Boothiomyces macroporosus</name>
    <dbReference type="NCBI Taxonomy" id="261099"/>
    <lineage>
        <taxon>Eukaryota</taxon>
        <taxon>Fungi</taxon>
        <taxon>Fungi incertae sedis</taxon>
        <taxon>Chytridiomycota</taxon>
        <taxon>Chytridiomycota incertae sedis</taxon>
        <taxon>Chytridiomycetes</taxon>
        <taxon>Rhizophydiales</taxon>
        <taxon>Terramycetaceae</taxon>
        <taxon>Boothiomyces</taxon>
    </lineage>
</organism>
<dbReference type="InterPro" id="IPR016055">
    <property type="entry name" value="A-D-PHexomutase_a/b/a-I/II/III"/>
</dbReference>
<comment type="catalytic activity">
    <reaction evidence="1 14">
        <text>N-acetyl-alpha-D-glucosamine 1-phosphate = N-acetyl-D-glucosamine 6-phosphate</text>
        <dbReference type="Rhea" id="RHEA:23804"/>
        <dbReference type="ChEBI" id="CHEBI:57513"/>
        <dbReference type="ChEBI" id="CHEBI:57776"/>
        <dbReference type="EC" id="5.4.2.3"/>
    </reaction>
</comment>
<evidence type="ECO:0000256" key="6">
    <source>
        <dbReference type="ARBA" id="ARBA00022723"/>
    </source>
</evidence>
<feature type="binding site" evidence="17">
    <location>
        <position position="254"/>
    </location>
    <ligand>
        <name>Mg(2+)</name>
        <dbReference type="ChEBI" id="CHEBI:18420"/>
    </ligand>
</feature>
<evidence type="ECO:0000313" key="22">
    <source>
        <dbReference type="EMBL" id="KAJ3257470.1"/>
    </source>
</evidence>
<dbReference type="InterPro" id="IPR005844">
    <property type="entry name" value="A-D-PHexomutase_a/b/a-I"/>
</dbReference>
<dbReference type="GO" id="GO:0000287">
    <property type="term" value="F:magnesium ion binding"/>
    <property type="evidence" value="ECO:0007669"/>
    <property type="project" value="InterPro"/>
</dbReference>
<dbReference type="Proteomes" id="UP001210925">
    <property type="component" value="Unassembled WGS sequence"/>
</dbReference>
<sequence>MKSDLLDSIMFTVGLLAVLRSKSHNGATIGVMVTASHNPEADNGVKLVEPLGEMLDQAWEEYAITLANCETHQQLQAALDDIIKKCKINMDAPANIVVARDTRPSGEALVASLKDGVKALNGKITDYGLQTTPQLHYVTRCINTANTPNAYGEPTTDGYHKKLADAFKKIVSGKPRLSPLLVDCANGIGAVALKELCQHLGEDLAVTSSNTDINGKGVLNFECGADYVKIGQKAPRGTSLSPNQRACSLDGDADRIMVIVSNLAGVFRLLDGDKIATLAAGFIMSKIKEANVTHADKSPLRVGLVQTAYANGSSTDYVKNKLQVPTVFTPTGVKHLHHEAAHFDVGVYFEANGHGTVLFSDAAVTAFKNAEGKNEAEKKAIETLRALSDLINQTVGDALSDMLMVEAILVCTQQSFKQWDSAYTDLPSRQEKVKVASRAAFVPIKADTELVEPKGLQEKINAQVAKFKKGRCFVRPSGTEDVVRVYAEAETKEETETLTYAVCGIVFDSFGGVGERPSKFKKVDAAGNII</sequence>
<feature type="binding site" evidence="16">
    <location>
        <begin position="350"/>
        <end position="352"/>
    </location>
    <ligand>
        <name>substrate</name>
    </ligand>
</feature>
<dbReference type="FunFam" id="3.30.310.50:FF:000003">
    <property type="entry name" value="Phosphoacetylglucosamine mutase"/>
    <property type="match status" value="1"/>
</dbReference>
<feature type="domain" description="Alpha-D-phosphohexomutase alpha/beta/alpha" evidence="19">
    <location>
        <begin position="68"/>
        <end position="144"/>
    </location>
</feature>
<dbReference type="Pfam" id="PF02878">
    <property type="entry name" value="PGM_PMM_I"/>
    <property type="match status" value="2"/>
</dbReference>
<feature type="domain" description="Phosphoacetylglucosamine mutase AMG1" evidence="20">
    <location>
        <begin position="271"/>
        <end position="411"/>
    </location>
</feature>
<dbReference type="SUPFAM" id="SSF53738">
    <property type="entry name" value="Phosphoglucomutase, first 3 domains"/>
    <property type="match status" value="3"/>
</dbReference>
<dbReference type="GO" id="GO:0004610">
    <property type="term" value="F:phosphoacetylglucosamine mutase activity"/>
    <property type="evidence" value="ECO:0007669"/>
    <property type="project" value="UniProtKB-UniRule"/>
</dbReference>
<dbReference type="GO" id="GO:0006048">
    <property type="term" value="P:UDP-N-acetylglucosamine biosynthetic process"/>
    <property type="evidence" value="ECO:0007669"/>
    <property type="project" value="UniProtKB-UniRule"/>
</dbReference>
<evidence type="ECO:0000256" key="13">
    <source>
        <dbReference type="ARBA" id="ARBA00059527"/>
    </source>
</evidence>
<feature type="binding site" evidence="17">
    <location>
        <position position="252"/>
    </location>
    <ligand>
        <name>Mg(2+)</name>
        <dbReference type="ChEBI" id="CHEBI:18420"/>
    </ligand>
</feature>
<dbReference type="InterPro" id="IPR049022">
    <property type="entry name" value="AMG1_III"/>
</dbReference>
<comment type="caution">
    <text evidence="22">The sequence shown here is derived from an EMBL/GenBank/DDBJ whole genome shotgun (WGS) entry which is preliminary data.</text>
</comment>
<evidence type="ECO:0000256" key="1">
    <source>
        <dbReference type="ARBA" id="ARBA00000558"/>
    </source>
</evidence>
<keyword evidence="7 14" id="KW-0460">Magnesium</keyword>
<dbReference type="PANTHER" id="PTHR45955">
    <property type="entry name" value="PHOSPHOACETYLGLUCOSAMINE MUTASE"/>
    <property type="match status" value="1"/>
</dbReference>
<evidence type="ECO:0000256" key="16">
    <source>
        <dbReference type="PIRSR" id="PIRSR016408-2"/>
    </source>
</evidence>
<dbReference type="GO" id="GO:0005975">
    <property type="term" value="P:carbohydrate metabolic process"/>
    <property type="evidence" value="ECO:0007669"/>
    <property type="project" value="InterPro"/>
</dbReference>
<comment type="similarity">
    <text evidence="3 14">Belongs to the phosphohexose mutase family.</text>
</comment>
<evidence type="ECO:0000259" key="18">
    <source>
        <dbReference type="Pfam" id="PF00408"/>
    </source>
</evidence>
<comment type="function">
    <text evidence="13 14">Catalyzes the conversion of GlcNAc-6-P into GlcNAc-1-P during the synthesis of uridine diphosphate/UDP-GlcNAc, which is a biosynthetic precursor of chitin and also supplies the amino sugars for N-linked oligosaccharides of glycoproteins.</text>
</comment>
<evidence type="ECO:0000256" key="11">
    <source>
        <dbReference type="ARBA" id="ARBA00031926"/>
    </source>
</evidence>
<comment type="pathway">
    <text evidence="2 14">Nucleotide-sugar biosynthesis; UDP-N-acetyl-alpha-D-glucosamine biosynthesis; N-acetyl-alpha-D-glucosamine 1-phosphate from alpha-D-glucosamine 6-phosphate (route I): step 2/2.</text>
</comment>
<dbReference type="CDD" id="cd03086">
    <property type="entry name" value="PGM3"/>
    <property type="match status" value="1"/>
</dbReference>
<evidence type="ECO:0000256" key="14">
    <source>
        <dbReference type="PIRNR" id="PIRNR016408"/>
    </source>
</evidence>
<evidence type="ECO:0000259" key="20">
    <source>
        <dbReference type="Pfam" id="PF21404"/>
    </source>
</evidence>
<evidence type="ECO:0000256" key="17">
    <source>
        <dbReference type="PIRSR" id="PIRSR016408-3"/>
    </source>
</evidence>
<dbReference type="SUPFAM" id="SSF55957">
    <property type="entry name" value="Phosphoglucomutase, C-terminal domain"/>
    <property type="match status" value="1"/>
</dbReference>
<feature type="domain" description="Phosphoacetylglucosamine mutase AMG1" evidence="21">
    <location>
        <begin position="179"/>
        <end position="256"/>
    </location>
</feature>
<keyword evidence="23" id="KW-1185">Reference proteome</keyword>
<protein>
    <recommendedName>
        <fullName evidence="4 14">Phosphoacetylglucosamine mutase</fullName>
        <shortName evidence="14">PAGM</shortName>
        <ecNumber evidence="4 14">5.4.2.3</ecNumber>
    </recommendedName>
    <alternativeName>
        <fullName evidence="12 14">Acetylglucosamine phosphomutase</fullName>
    </alternativeName>
    <alternativeName>
        <fullName evidence="11 14">N-acetylglucosamine-phosphate mutase</fullName>
    </alternativeName>
</protein>
<feature type="binding site" evidence="16">
    <location>
        <begin position="475"/>
        <end position="479"/>
    </location>
    <ligand>
        <name>substrate</name>
    </ligand>
</feature>
<name>A0AAD5UGH4_9FUNG</name>
<dbReference type="InterPro" id="IPR049023">
    <property type="entry name" value="AMG1_II"/>
</dbReference>
<keyword evidence="8 14" id="KW-0413">Isomerase</keyword>
<dbReference type="Gene3D" id="3.40.120.10">
    <property type="entry name" value="Alpha-D-Glucose-1,6-Bisphosphate, subunit A, domain 3"/>
    <property type="match status" value="2"/>
</dbReference>
<evidence type="ECO:0000256" key="7">
    <source>
        <dbReference type="ARBA" id="ARBA00022842"/>
    </source>
</evidence>
<keyword evidence="10" id="KW-0961">Cell wall biogenesis/degradation</keyword>
<accession>A0AAD5UGH4</accession>
<feature type="domain" description="Alpha-D-phosphohexomutase C-terminal" evidence="18">
    <location>
        <begin position="453"/>
        <end position="498"/>
    </location>
</feature>
<feature type="binding site" evidence="17">
    <location>
        <position position="250"/>
    </location>
    <ligand>
        <name>Mg(2+)</name>
        <dbReference type="ChEBI" id="CHEBI:18420"/>
    </ligand>
</feature>
<evidence type="ECO:0000256" key="3">
    <source>
        <dbReference type="ARBA" id="ARBA00010231"/>
    </source>
</evidence>
<dbReference type="FunFam" id="3.40.120.10:FF:000023">
    <property type="entry name" value="Phosphoacetylglucosamine mutase"/>
    <property type="match status" value="1"/>
</dbReference>
<evidence type="ECO:0000259" key="19">
    <source>
        <dbReference type="Pfam" id="PF02878"/>
    </source>
</evidence>
<feature type="active site" description="Phosphoserine intermediate" evidence="15">
    <location>
        <position position="36"/>
    </location>
</feature>
<evidence type="ECO:0000313" key="23">
    <source>
        <dbReference type="Proteomes" id="UP001210925"/>
    </source>
</evidence>
<feature type="domain" description="Alpha-D-phosphohexomutase alpha/beta/alpha" evidence="19">
    <location>
        <begin position="24"/>
        <end position="59"/>
    </location>
</feature>
<dbReference type="Pfam" id="PF21405">
    <property type="entry name" value="AMG1_II"/>
    <property type="match status" value="1"/>
</dbReference>
<dbReference type="EMBL" id="JADGKB010000038">
    <property type="protein sequence ID" value="KAJ3257470.1"/>
    <property type="molecule type" value="Genomic_DNA"/>
</dbReference>
<evidence type="ECO:0000256" key="9">
    <source>
        <dbReference type="ARBA" id="ARBA00023277"/>
    </source>
</evidence>
<feature type="binding site" evidence="16">
    <location>
        <position position="484"/>
    </location>
    <ligand>
        <name>substrate</name>
    </ligand>
</feature>
<dbReference type="InterPro" id="IPR016657">
    <property type="entry name" value="PAGM"/>
</dbReference>
<dbReference type="InterPro" id="IPR005843">
    <property type="entry name" value="A-D-PHexomutase_C"/>
</dbReference>
<dbReference type="FunFam" id="3.40.120.10:FF:000013">
    <property type="entry name" value="Phosphoacetylglucosamine mutase"/>
    <property type="match status" value="1"/>
</dbReference>
<dbReference type="PROSITE" id="PS00710">
    <property type="entry name" value="PGM_PMM"/>
    <property type="match status" value="1"/>
</dbReference>
<dbReference type="Pfam" id="PF21404">
    <property type="entry name" value="AMG1_III"/>
    <property type="match status" value="1"/>
</dbReference>
<comment type="cofactor">
    <cofactor evidence="14 17">
        <name>Mg(2+)</name>
        <dbReference type="ChEBI" id="CHEBI:18420"/>
    </cofactor>
    <text evidence="14 17">Binds 1 Mg(2+) ion per subunit.</text>
</comment>
<dbReference type="EC" id="5.4.2.3" evidence="4 14"/>
<dbReference type="Gene3D" id="3.30.310.50">
    <property type="entry name" value="Alpha-D-phosphohexomutase, C-terminal domain"/>
    <property type="match status" value="1"/>
</dbReference>
<keyword evidence="9" id="KW-0119">Carbohydrate metabolism</keyword>
<evidence type="ECO:0000256" key="10">
    <source>
        <dbReference type="ARBA" id="ARBA00023316"/>
    </source>
</evidence>